<dbReference type="PANTHER" id="PTHR44196">
    <property type="entry name" value="DEHYDROGENASE/REDUCTASE SDR FAMILY MEMBER 7B"/>
    <property type="match status" value="1"/>
</dbReference>
<name>A0A317DUQ7_9PROT</name>
<dbReference type="RefSeq" id="WP_109908132.1">
    <property type="nucleotide sequence ID" value="NZ_QGLE01000023.1"/>
</dbReference>
<dbReference type="PANTHER" id="PTHR44196:SF1">
    <property type="entry name" value="DEHYDROGENASE_REDUCTASE SDR FAMILY MEMBER 7B"/>
    <property type="match status" value="1"/>
</dbReference>
<dbReference type="PRINTS" id="PR00081">
    <property type="entry name" value="GDHRDH"/>
</dbReference>
<dbReference type="Gene3D" id="3.40.50.720">
    <property type="entry name" value="NAD(P)-binding Rossmann-like Domain"/>
    <property type="match status" value="1"/>
</dbReference>
<comment type="caution">
    <text evidence="4">The sequence shown here is derived from an EMBL/GenBank/DDBJ whole genome shotgun (WGS) entry which is preliminary data.</text>
</comment>
<dbReference type="GO" id="GO:0016491">
    <property type="term" value="F:oxidoreductase activity"/>
    <property type="evidence" value="ECO:0007669"/>
    <property type="project" value="UniProtKB-KW"/>
</dbReference>
<dbReference type="PRINTS" id="PR00080">
    <property type="entry name" value="SDRFAMILY"/>
</dbReference>
<dbReference type="PROSITE" id="PS00061">
    <property type="entry name" value="ADH_SHORT"/>
    <property type="match status" value="1"/>
</dbReference>
<evidence type="ECO:0000256" key="2">
    <source>
        <dbReference type="ARBA" id="ARBA00023002"/>
    </source>
</evidence>
<dbReference type="InterPro" id="IPR020904">
    <property type="entry name" value="Sc_DH/Rdtase_CS"/>
</dbReference>
<accession>A0A317DUQ7</accession>
<dbReference type="Proteomes" id="UP000245461">
    <property type="component" value="Unassembled WGS sequence"/>
</dbReference>
<dbReference type="AlphaFoldDB" id="A0A317DUQ7"/>
<dbReference type="Pfam" id="PF00106">
    <property type="entry name" value="adh_short"/>
    <property type="match status" value="1"/>
</dbReference>
<dbReference type="InterPro" id="IPR002347">
    <property type="entry name" value="SDR_fam"/>
</dbReference>
<keyword evidence="5" id="KW-1185">Reference proteome</keyword>
<organism evidence="4 5">
    <name type="scientific">Zavarzinia aquatilis</name>
    <dbReference type="NCBI Taxonomy" id="2211142"/>
    <lineage>
        <taxon>Bacteria</taxon>
        <taxon>Pseudomonadati</taxon>
        <taxon>Pseudomonadota</taxon>
        <taxon>Alphaproteobacteria</taxon>
        <taxon>Rhodospirillales</taxon>
        <taxon>Zavarziniaceae</taxon>
        <taxon>Zavarzinia</taxon>
    </lineage>
</organism>
<dbReference type="SUPFAM" id="SSF51735">
    <property type="entry name" value="NAD(P)-binding Rossmann-fold domains"/>
    <property type="match status" value="1"/>
</dbReference>
<dbReference type="InterPro" id="IPR036291">
    <property type="entry name" value="NAD(P)-bd_dom_sf"/>
</dbReference>
<dbReference type="FunFam" id="3.40.50.720:FF:000084">
    <property type="entry name" value="Short-chain dehydrogenase reductase"/>
    <property type="match status" value="1"/>
</dbReference>
<dbReference type="EMBL" id="QGLE01000023">
    <property type="protein sequence ID" value="PWR17586.1"/>
    <property type="molecule type" value="Genomic_DNA"/>
</dbReference>
<dbReference type="OrthoDB" id="9781689at2"/>
<comment type="similarity">
    <text evidence="1 3">Belongs to the short-chain dehydrogenases/reductases (SDR) family.</text>
</comment>
<evidence type="ECO:0000313" key="5">
    <source>
        <dbReference type="Proteomes" id="UP000245461"/>
    </source>
</evidence>
<evidence type="ECO:0000313" key="4">
    <source>
        <dbReference type="EMBL" id="PWR17586.1"/>
    </source>
</evidence>
<keyword evidence="2" id="KW-0560">Oxidoreductase</keyword>
<proteinExistence type="inferred from homology"/>
<evidence type="ECO:0000256" key="1">
    <source>
        <dbReference type="ARBA" id="ARBA00006484"/>
    </source>
</evidence>
<protein>
    <submittedName>
        <fullName evidence="4">Acetoin dehydrogenase</fullName>
    </submittedName>
</protein>
<dbReference type="GO" id="GO:0016020">
    <property type="term" value="C:membrane"/>
    <property type="evidence" value="ECO:0007669"/>
    <property type="project" value="TreeGrafter"/>
</dbReference>
<sequence length="291" mass="30421">MGQEMFKGKVAVVTGAASGIGQALARDFARRGCTLAISDINADRLETLAGELRRQGTKVLTQAMDVSDRGAFFAFADRVTGELGGADIVVNNAGVALVGSIDSLPIEQIEWLMGINFWGVVYGTKAFLPHMLAKKSGSIVNISSVFGLIGVPGQGAYCAAKFAVRGFTETLRQEVHGSGVHIGCVHPGGIKTNIAASARVVELPPGAESAEAIAKRFEEIARTTPEQAAATIIRGIERRSPRILIGPDARVISGLVRLLPVAYATLVRKAFGGLASGAKDKNSKSPAPARS</sequence>
<reference evidence="4 5" key="1">
    <citation type="submission" date="2018-05" db="EMBL/GenBank/DDBJ databases">
        <title>Zavarzinia sp. HR-AS.</title>
        <authorList>
            <person name="Lee Y."/>
            <person name="Jeon C.O."/>
        </authorList>
    </citation>
    <scope>NUCLEOTIDE SEQUENCE [LARGE SCALE GENOMIC DNA]</scope>
    <source>
        <strain evidence="4 5">HR-AS</strain>
    </source>
</reference>
<gene>
    <name evidence="4" type="ORF">DKG74_20950</name>
</gene>
<evidence type="ECO:0000256" key="3">
    <source>
        <dbReference type="RuleBase" id="RU000363"/>
    </source>
</evidence>